<accession>A0ABV5CQQ3</accession>
<reference evidence="9 10" key="1">
    <citation type="submission" date="2024-04" db="EMBL/GenBank/DDBJ databases">
        <title>Polymorphospora sp. isolated from Baiyangdian Lake in Xiong'an New Area.</title>
        <authorList>
            <person name="Zhang X."/>
            <person name="Liu J."/>
        </authorList>
    </citation>
    <scope>NUCLEOTIDE SEQUENCE [LARGE SCALE GENOMIC DNA]</scope>
    <source>
        <strain evidence="9 10">2-325</strain>
    </source>
</reference>
<keyword evidence="4 8" id="KW-0812">Transmembrane</keyword>
<dbReference type="EMBL" id="JBCGDC010000035">
    <property type="protein sequence ID" value="MFB6394332.1"/>
    <property type="molecule type" value="Genomic_DNA"/>
</dbReference>
<evidence type="ECO:0000313" key="9">
    <source>
        <dbReference type="EMBL" id="MFB6394332.1"/>
    </source>
</evidence>
<dbReference type="Pfam" id="PF03773">
    <property type="entry name" value="ArsP_1"/>
    <property type="match status" value="1"/>
</dbReference>
<feature type="transmembrane region" description="Helical" evidence="8">
    <location>
        <begin position="103"/>
        <end position="124"/>
    </location>
</feature>
<keyword evidence="6 8" id="KW-0472">Membrane</keyword>
<feature type="transmembrane region" description="Helical" evidence="8">
    <location>
        <begin position="292"/>
        <end position="312"/>
    </location>
</feature>
<comment type="similarity">
    <text evidence="2">Belongs to the UPF0718 family.</text>
</comment>
<evidence type="ECO:0000256" key="6">
    <source>
        <dbReference type="ARBA" id="ARBA00023136"/>
    </source>
</evidence>
<evidence type="ECO:0000256" key="5">
    <source>
        <dbReference type="ARBA" id="ARBA00022989"/>
    </source>
</evidence>
<keyword evidence="10" id="KW-1185">Reference proteome</keyword>
<feature type="transmembrane region" description="Helical" evidence="8">
    <location>
        <begin position="168"/>
        <end position="189"/>
    </location>
</feature>
<protein>
    <submittedName>
        <fullName evidence="9">Permease</fullName>
    </submittedName>
</protein>
<keyword evidence="3" id="KW-1003">Cell membrane</keyword>
<comment type="caution">
    <text evidence="9">The sequence shown here is derived from an EMBL/GenBank/DDBJ whole genome shotgun (WGS) entry which is preliminary data.</text>
</comment>
<dbReference type="PANTHER" id="PTHR34184">
    <property type="entry name" value="UPF0718 PROTEIN YCGR"/>
    <property type="match status" value="1"/>
</dbReference>
<evidence type="ECO:0000256" key="1">
    <source>
        <dbReference type="ARBA" id="ARBA00004651"/>
    </source>
</evidence>
<dbReference type="InterPro" id="IPR052923">
    <property type="entry name" value="UPF0718"/>
</dbReference>
<feature type="transmembrane region" description="Helical" evidence="8">
    <location>
        <begin position="131"/>
        <end position="148"/>
    </location>
</feature>
<feature type="transmembrane region" description="Helical" evidence="8">
    <location>
        <begin position="72"/>
        <end position="91"/>
    </location>
</feature>
<feature type="transmembrane region" description="Helical" evidence="8">
    <location>
        <begin position="388"/>
        <end position="409"/>
    </location>
</feature>
<comment type="subcellular location">
    <subcellularLocation>
        <location evidence="1">Cell membrane</location>
        <topology evidence="1">Multi-pass membrane protein</topology>
    </subcellularLocation>
</comment>
<proteinExistence type="inferred from homology"/>
<name>A0ABV5CQQ3_9ACTN</name>
<evidence type="ECO:0000313" key="10">
    <source>
        <dbReference type="Proteomes" id="UP001582793"/>
    </source>
</evidence>
<organism evidence="9 10">
    <name type="scientific">Polymorphospora lycopeni</name>
    <dbReference type="NCBI Taxonomy" id="3140240"/>
    <lineage>
        <taxon>Bacteria</taxon>
        <taxon>Bacillati</taxon>
        <taxon>Actinomycetota</taxon>
        <taxon>Actinomycetes</taxon>
        <taxon>Micromonosporales</taxon>
        <taxon>Micromonosporaceae</taxon>
        <taxon>Polymorphospora</taxon>
    </lineage>
</organism>
<evidence type="ECO:0000256" key="3">
    <source>
        <dbReference type="ARBA" id="ARBA00022475"/>
    </source>
</evidence>
<evidence type="ECO:0000256" key="8">
    <source>
        <dbReference type="SAM" id="Phobius"/>
    </source>
</evidence>
<sequence length="410" mass="43491">MRGAWRSTVRIASAVSARVASRPPTTGSIYHRCWLIECARRPPVPAEARPRGGAVEDVVEVVRLTLVYLVQLAPWFALAIFISAMVDLLYLDIIARRTFRRRGWVGVVLAAAIGAFSPFCSLTVIPLIRKLLAGGIPLSAVMAFWVASPAMDPEIFAMTAAQIGMPLATARLVGAVILSVGAGFVVLLMERRGMFKNVLRRGYEKQERLEVPQCGQDQQRTEEPALVAAGGGTAQATASCSATAAQGSGGSTGVDGGEDDDRPWWPAAKASLRTRRNWQISFRNMGRDTLTLGKWLVLACVAEALIIMYVPGDLITTLLGKDPLVAIPLAAAISVPLYLNGVGAIPIIDGLLAKGMAPGAVVTFLLGGAVTTVPAMVAVRSVVTNRVFLTYLGISVFGSIIIGFGAQLVL</sequence>
<dbReference type="Proteomes" id="UP001582793">
    <property type="component" value="Unassembled WGS sequence"/>
</dbReference>
<feature type="transmembrane region" description="Helical" evidence="8">
    <location>
        <begin position="360"/>
        <end position="382"/>
    </location>
</feature>
<dbReference type="RefSeq" id="WP_375734515.1">
    <property type="nucleotide sequence ID" value="NZ_JBCGDC010000035.1"/>
</dbReference>
<gene>
    <name evidence="9" type="ORF">AAFH96_14615</name>
</gene>
<dbReference type="PANTHER" id="PTHR34184:SF4">
    <property type="entry name" value="UPF0718 PROTEIN YCGR"/>
    <property type="match status" value="1"/>
</dbReference>
<feature type="region of interest" description="Disordered" evidence="7">
    <location>
        <begin position="240"/>
        <end position="260"/>
    </location>
</feature>
<evidence type="ECO:0000256" key="4">
    <source>
        <dbReference type="ARBA" id="ARBA00022692"/>
    </source>
</evidence>
<evidence type="ECO:0000256" key="7">
    <source>
        <dbReference type="SAM" id="MobiDB-lite"/>
    </source>
</evidence>
<evidence type="ECO:0000256" key="2">
    <source>
        <dbReference type="ARBA" id="ARBA00006386"/>
    </source>
</evidence>
<feature type="transmembrane region" description="Helical" evidence="8">
    <location>
        <begin position="324"/>
        <end position="348"/>
    </location>
</feature>
<keyword evidence="5 8" id="KW-1133">Transmembrane helix</keyword>
<dbReference type="InterPro" id="IPR005524">
    <property type="entry name" value="DUF318"/>
</dbReference>